<gene>
    <name evidence="2" type="primary">LOC113788021</name>
</gene>
<protein>
    <submittedName>
        <fullName evidence="2">Uncharacterized protein LOC113788021</fullName>
    </submittedName>
</protein>
<dbReference type="PANTHER" id="PTHR33526">
    <property type="entry name" value="OS07G0123800 PROTEIN"/>
    <property type="match status" value="1"/>
</dbReference>
<reference evidence="2" key="2">
    <citation type="submission" date="2025-08" db="UniProtKB">
        <authorList>
            <consortium name="RefSeq"/>
        </authorList>
    </citation>
    <scope>IDENTIFICATION</scope>
    <source>
        <tissue evidence="2">Etiolated seedlings</tissue>
    </source>
</reference>
<evidence type="ECO:0000313" key="1">
    <source>
        <dbReference type="Proteomes" id="UP000087171"/>
    </source>
</evidence>
<dbReference type="AlphaFoldDB" id="A0A3Q7Y474"/>
<keyword evidence="1" id="KW-1185">Reference proteome</keyword>
<dbReference type="KEGG" id="cam:113788021"/>
<dbReference type="GeneID" id="113788021"/>
<dbReference type="RefSeq" id="XP_027193101.1">
    <property type="nucleotide sequence ID" value="XM_027337300.1"/>
</dbReference>
<dbReference type="OrthoDB" id="694638at2759"/>
<evidence type="ECO:0000313" key="2">
    <source>
        <dbReference type="RefSeq" id="XP_027193101.1"/>
    </source>
</evidence>
<reference evidence="1" key="1">
    <citation type="journal article" date="2013" name="Nat. Biotechnol.">
        <title>Draft genome sequence of chickpea (Cicer arietinum) provides a resource for trait improvement.</title>
        <authorList>
            <person name="Varshney R.K."/>
            <person name="Song C."/>
            <person name="Saxena R.K."/>
            <person name="Azam S."/>
            <person name="Yu S."/>
            <person name="Sharpe A.G."/>
            <person name="Cannon S."/>
            <person name="Baek J."/>
            <person name="Rosen B.D."/>
            <person name="Tar'an B."/>
            <person name="Millan T."/>
            <person name="Zhang X."/>
            <person name="Ramsay L.D."/>
            <person name="Iwata A."/>
            <person name="Wang Y."/>
            <person name="Nelson W."/>
            <person name="Farmer A.D."/>
            <person name="Gaur P.M."/>
            <person name="Soderlund C."/>
            <person name="Penmetsa R.V."/>
            <person name="Xu C."/>
            <person name="Bharti A.K."/>
            <person name="He W."/>
            <person name="Winter P."/>
            <person name="Zhao S."/>
            <person name="Hane J.K."/>
            <person name="Carrasquilla-Garcia N."/>
            <person name="Condie J.A."/>
            <person name="Upadhyaya H.D."/>
            <person name="Luo M.C."/>
            <person name="Thudi M."/>
            <person name="Gowda C.L."/>
            <person name="Singh N.P."/>
            <person name="Lichtenzveig J."/>
            <person name="Gali K.K."/>
            <person name="Rubio J."/>
            <person name="Nadarajan N."/>
            <person name="Dolezel J."/>
            <person name="Bansal K.C."/>
            <person name="Xu X."/>
            <person name="Edwards D."/>
            <person name="Zhang G."/>
            <person name="Kahl G."/>
            <person name="Gil J."/>
            <person name="Singh K.B."/>
            <person name="Datta S.K."/>
            <person name="Jackson S.A."/>
            <person name="Wang J."/>
            <person name="Cook D.R."/>
        </authorList>
    </citation>
    <scope>NUCLEOTIDE SEQUENCE [LARGE SCALE GENOMIC DNA]</scope>
    <source>
        <strain evidence="1">cv. CDC Frontier</strain>
    </source>
</reference>
<organism evidence="1 2">
    <name type="scientific">Cicer arietinum</name>
    <name type="common">Chickpea</name>
    <name type="synonym">Garbanzo</name>
    <dbReference type="NCBI Taxonomy" id="3827"/>
    <lineage>
        <taxon>Eukaryota</taxon>
        <taxon>Viridiplantae</taxon>
        <taxon>Streptophyta</taxon>
        <taxon>Embryophyta</taxon>
        <taxon>Tracheophyta</taxon>
        <taxon>Spermatophyta</taxon>
        <taxon>Magnoliopsida</taxon>
        <taxon>eudicotyledons</taxon>
        <taxon>Gunneridae</taxon>
        <taxon>Pentapetalae</taxon>
        <taxon>rosids</taxon>
        <taxon>fabids</taxon>
        <taxon>Fabales</taxon>
        <taxon>Fabaceae</taxon>
        <taxon>Papilionoideae</taxon>
        <taxon>50 kb inversion clade</taxon>
        <taxon>NPAAA clade</taxon>
        <taxon>Hologalegina</taxon>
        <taxon>IRL clade</taxon>
        <taxon>Cicereae</taxon>
        <taxon>Cicer</taxon>
    </lineage>
</organism>
<dbReference type="PANTHER" id="PTHR33526:SF20">
    <property type="entry name" value="VQ DOMAIN-CONTAINING PROTEIN"/>
    <property type="match status" value="1"/>
</dbReference>
<name>A0A3Q7Y474_CICAR</name>
<proteinExistence type="predicted"/>
<dbReference type="Proteomes" id="UP000087171">
    <property type="component" value="Chromosome Ca8"/>
</dbReference>
<sequence>MGTTIRNKQSKLKHFVLRILNKAKKLYVKGLVDCGGRISYGHAGVHISVSHPPQETKSVVVNDGERQSLRELLRTNETRVVMRGGERVVVPIRINNEMSMQRRQRIGGYKYNRNKMSYHIEMRKMGRIDEDKPCYFEEDKNYHSNSKPNLLYLYPRTYRTSGTVVLNSHAQ</sequence>
<accession>A0A3Q7Y474</accession>